<keyword evidence="2" id="KW-0472">Membrane</keyword>
<evidence type="ECO:0000313" key="4">
    <source>
        <dbReference type="Proteomes" id="UP001152747"/>
    </source>
</evidence>
<dbReference type="OrthoDB" id="5816558at2759"/>
<organism evidence="3 4">
    <name type="scientific">Caenorhabditis angaria</name>
    <dbReference type="NCBI Taxonomy" id="860376"/>
    <lineage>
        <taxon>Eukaryota</taxon>
        <taxon>Metazoa</taxon>
        <taxon>Ecdysozoa</taxon>
        <taxon>Nematoda</taxon>
        <taxon>Chromadorea</taxon>
        <taxon>Rhabditida</taxon>
        <taxon>Rhabditina</taxon>
        <taxon>Rhabditomorpha</taxon>
        <taxon>Rhabditoidea</taxon>
        <taxon>Rhabditidae</taxon>
        <taxon>Peloderinae</taxon>
        <taxon>Caenorhabditis</taxon>
    </lineage>
</organism>
<keyword evidence="2" id="KW-1133">Transmembrane helix</keyword>
<sequence length="183" mass="20409">MSTNNKKMWRTAVPILELDTKTDGKPKISDIHYSTTTKKSNSKMYLEIIRQKLSNLMKKNVDEKPFSDISIDESCSIEGVNPGFVDSTPSSSRETLNEIKKPSPPLSSNPRVPSNNKPLPIDFHPHPPFSCLPVYIFIIICLCCILIAAVIHTVIAVKPEFLYSDGNQTSSEQNYTTVTLAPQ</sequence>
<keyword evidence="2" id="KW-0812">Transmembrane</keyword>
<evidence type="ECO:0000313" key="3">
    <source>
        <dbReference type="EMBL" id="CAI5438825.1"/>
    </source>
</evidence>
<protein>
    <submittedName>
        <fullName evidence="3">Uncharacterized protein</fullName>
    </submittedName>
</protein>
<accession>A0A9P1I361</accession>
<dbReference type="EMBL" id="CANHGI010000001">
    <property type="protein sequence ID" value="CAI5438825.1"/>
    <property type="molecule type" value="Genomic_DNA"/>
</dbReference>
<feature type="transmembrane region" description="Helical" evidence="2">
    <location>
        <begin position="134"/>
        <end position="157"/>
    </location>
</feature>
<gene>
    <name evidence="3" type="ORF">CAMP_LOCUS1462</name>
</gene>
<evidence type="ECO:0000256" key="1">
    <source>
        <dbReference type="SAM" id="MobiDB-lite"/>
    </source>
</evidence>
<feature type="region of interest" description="Disordered" evidence="1">
    <location>
        <begin position="82"/>
        <end position="113"/>
    </location>
</feature>
<reference evidence="3" key="1">
    <citation type="submission" date="2022-11" db="EMBL/GenBank/DDBJ databases">
        <authorList>
            <person name="Kikuchi T."/>
        </authorList>
    </citation>
    <scope>NUCLEOTIDE SEQUENCE</scope>
    <source>
        <strain evidence="3">PS1010</strain>
    </source>
</reference>
<comment type="caution">
    <text evidence="3">The sequence shown here is derived from an EMBL/GenBank/DDBJ whole genome shotgun (WGS) entry which is preliminary data.</text>
</comment>
<dbReference type="AlphaFoldDB" id="A0A9P1I361"/>
<name>A0A9P1I361_9PELO</name>
<dbReference type="Proteomes" id="UP001152747">
    <property type="component" value="Unassembled WGS sequence"/>
</dbReference>
<proteinExistence type="predicted"/>
<evidence type="ECO:0000256" key="2">
    <source>
        <dbReference type="SAM" id="Phobius"/>
    </source>
</evidence>
<keyword evidence="4" id="KW-1185">Reference proteome</keyword>